<evidence type="ECO:0000256" key="6">
    <source>
        <dbReference type="ARBA" id="ARBA00043993"/>
    </source>
</evidence>
<feature type="transmembrane region" description="Helical" evidence="7">
    <location>
        <begin position="414"/>
        <end position="431"/>
    </location>
</feature>
<evidence type="ECO:0000256" key="3">
    <source>
        <dbReference type="ARBA" id="ARBA00022692"/>
    </source>
</evidence>
<comment type="caution">
    <text evidence="9">The sequence shown here is derived from an EMBL/GenBank/DDBJ whole genome shotgun (WGS) entry which is preliminary data.</text>
</comment>
<sequence length="682" mass="73541">MRGLHLFSGFQFRDWLLANDPALSRLRMASRVTLTIVLSFTILFAIQMFIVPLPTAAFGLGIVLSIEGGVAVRDKGNSRQLVTRLFGCVASLGVVAIAAGLEDRRFLSDLVFLVVIALASAGRVFGPRGFAIGMFAFTSYFMGSYFRPSLAELPDVAIGPVVSVLVGHLVRAVLLPDDWRRDLLRSLESVRGRINQILFKLAALASGAEIGEADRQELRQLEDRLKEVVLMAETFIPRPPGGVFDATADPAAELAIRLFDAHLAAESAIVLSFQSPPPFALVHAVIEADAVELGRYEEMAETIKDKPQGETVRALLWLGKARQQLTQAIGEGQASGFSGIDAAMDTAQPQPIDFSFANPLLRSALQITLASALAMGFGLLLSRDRWFWAVLAAFLVFTNTNSRGDTAMKALSRSLGTVFGIAIGLLLATLISGEPVIAIPVAAVCIFLAFYFLQVSYATMTFFISIVLCLVYGMTGVLTLDLLQLRIGETLIGAVAGTAVAFLVFPARTRGALDAALARWFQALDELLSAIGEGKSGFALMALSQKIDACYRDVTVAARPLGSSWSVVTRPGQIRQTLAIFLSCTYWARILAKSYAASAEADELKRLIASDLALMKDAAPRGSTCFFIERKTSRTTGRHLPLSREGARLGLEMIGSALERLYPQADVLPFAPGEVIARSKQG</sequence>
<dbReference type="EMBL" id="SMBI01000001">
    <property type="protein sequence ID" value="TCU29768.1"/>
    <property type="molecule type" value="Genomic_DNA"/>
</dbReference>
<feature type="transmembrane region" description="Helical" evidence="7">
    <location>
        <begin position="56"/>
        <end position="72"/>
    </location>
</feature>
<keyword evidence="4 7" id="KW-1133">Transmembrane helix</keyword>
<feature type="domain" description="Integral membrane bound transporter" evidence="8">
    <location>
        <begin position="373"/>
        <end position="498"/>
    </location>
</feature>
<dbReference type="GO" id="GO:0005886">
    <property type="term" value="C:plasma membrane"/>
    <property type="evidence" value="ECO:0007669"/>
    <property type="project" value="UniProtKB-SubCell"/>
</dbReference>
<keyword evidence="2" id="KW-1003">Cell membrane</keyword>
<evidence type="ECO:0000256" key="4">
    <source>
        <dbReference type="ARBA" id="ARBA00022989"/>
    </source>
</evidence>
<accession>A0AAX2QUX3</accession>
<dbReference type="PANTHER" id="PTHR30509">
    <property type="entry name" value="P-HYDROXYBENZOIC ACID EFFLUX PUMP SUBUNIT-RELATED"/>
    <property type="match status" value="1"/>
</dbReference>
<evidence type="ECO:0000256" key="7">
    <source>
        <dbReference type="SAM" id="Phobius"/>
    </source>
</evidence>
<name>A0AAX2QUX3_9HYPH</name>
<feature type="transmembrane region" description="Helical" evidence="7">
    <location>
        <begin position="437"/>
        <end position="453"/>
    </location>
</feature>
<evidence type="ECO:0000313" key="10">
    <source>
        <dbReference type="Proteomes" id="UP000295021"/>
    </source>
</evidence>
<feature type="transmembrane region" description="Helical" evidence="7">
    <location>
        <begin position="156"/>
        <end position="175"/>
    </location>
</feature>
<dbReference type="InterPro" id="IPR049453">
    <property type="entry name" value="Memb_transporter_dom"/>
</dbReference>
<feature type="transmembrane region" description="Helical" evidence="7">
    <location>
        <begin position="386"/>
        <end position="402"/>
    </location>
</feature>
<comment type="similarity">
    <text evidence="6">Belongs to the YccS/YhfK family.</text>
</comment>
<feature type="transmembrane region" description="Helical" evidence="7">
    <location>
        <begin position="32"/>
        <end position="50"/>
    </location>
</feature>
<feature type="transmembrane region" description="Helical" evidence="7">
    <location>
        <begin position="106"/>
        <end position="125"/>
    </location>
</feature>
<organism evidence="9 10">
    <name type="scientific">Rhizobium laguerreae</name>
    <dbReference type="NCBI Taxonomy" id="1076926"/>
    <lineage>
        <taxon>Bacteria</taxon>
        <taxon>Pseudomonadati</taxon>
        <taxon>Pseudomonadota</taxon>
        <taxon>Alphaproteobacteria</taxon>
        <taxon>Hyphomicrobiales</taxon>
        <taxon>Rhizobiaceae</taxon>
        <taxon>Rhizobium/Agrobacterium group</taxon>
        <taxon>Rhizobium</taxon>
    </lineage>
</organism>
<dbReference type="Proteomes" id="UP000295021">
    <property type="component" value="Unassembled WGS sequence"/>
</dbReference>
<evidence type="ECO:0000313" key="9">
    <source>
        <dbReference type="EMBL" id="TCU29768.1"/>
    </source>
</evidence>
<comment type="subcellular location">
    <subcellularLocation>
        <location evidence="1">Cell membrane</location>
        <topology evidence="1">Multi-pass membrane protein</topology>
    </subcellularLocation>
</comment>
<protein>
    <submittedName>
        <fullName evidence="9">Membrane protein YccC</fullName>
    </submittedName>
</protein>
<evidence type="ECO:0000256" key="5">
    <source>
        <dbReference type="ARBA" id="ARBA00023136"/>
    </source>
</evidence>
<dbReference type="PANTHER" id="PTHR30509:SF9">
    <property type="entry name" value="MULTIDRUG RESISTANCE PROTEIN MDTO"/>
    <property type="match status" value="1"/>
</dbReference>
<keyword evidence="3 7" id="KW-0812">Transmembrane</keyword>
<reference evidence="9 10" key="1">
    <citation type="submission" date="2019-03" db="EMBL/GenBank/DDBJ databases">
        <title>Genomic Encyclopedia of Type Strains, Phase IV (KMG-V): Genome sequencing to study the core and pangenomes of soil and plant-associated prokaryotes.</title>
        <authorList>
            <person name="Whitman W."/>
        </authorList>
    </citation>
    <scope>NUCLEOTIDE SEQUENCE [LARGE SCALE GENOMIC DNA]</scope>
    <source>
        <strain evidence="9 10">FB403</strain>
    </source>
</reference>
<dbReference type="Pfam" id="PF13515">
    <property type="entry name" value="FUSC_2"/>
    <property type="match status" value="1"/>
</dbReference>
<proteinExistence type="inferred from homology"/>
<gene>
    <name evidence="9" type="ORF">EV131_101251</name>
</gene>
<feature type="transmembrane region" description="Helical" evidence="7">
    <location>
        <begin position="460"/>
        <end position="480"/>
    </location>
</feature>
<evidence type="ECO:0000256" key="1">
    <source>
        <dbReference type="ARBA" id="ARBA00004651"/>
    </source>
</evidence>
<feature type="transmembrane region" description="Helical" evidence="7">
    <location>
        <begin position="81"/>
        <end position="100"/>
    </location>
</feature>
<keyword evidence="5 7" id="KW-0472">Membrane</keyword>
<feature type="transmembrane region" description="Helical" evidence="7">
    <location>
        <begin position="132"/>
        <end position="150"/>
    </location>
</feature>
<feature type="transmembrane region" description="Helical" evidence="7">
    <location>
        <begin position="486"/>
        <end position="505"/>
    </location>
</feature>
<evidence type="ECO:0000259" key="8">
    <source>
        <dbReference type="Pfam" id="PF13515"/>
    </source>
</evidence>
<dbReference type="AlphaFoldDB" id="A0AAX2QUX3"/>
<evidence type="ECO:0000256" key="2">
    <source>
        <dbReference type="ARBA" id="ARBA00022475"/>
    </source>
</evidence>
<feature type="transmembrane region" description="Helical" evidence="7">
    <location>
        <begin position="360"/>
        <end position="380"/>
    </location>
</feature>